<dbReference type="InterPro" id="IPR006276">
    <property type="entry name" value="Cobalamin-indep_Met_synthase"/>
</dbReference>
<feature type="binding site" evidence="10">
    <location>
        <position position="105"/>
    </location>
    <ligand>
        <name>5-methyltetrahydropteroyltri-L-glutamate</name>
        <dbReference type="ChEBI" id="CHEBI:58207"/>
    </ligand>
</feature>
<feature type="binding site" evidence="10">
    <location>
        <begin position="14"/>
        <end position="17"/>
    </location>
    <ligand>
        <name>5-methyltetrahydropteroyltri-L-glutamate</name>
        <dbReference type="ChEBI" id="CHEBI:58207"/>
    </ligand>
</feature>
<evidence type="ECO:0000259" key="12">
    <source>
        <dbReference type="Pfam" id="PF08267"/>
    </source>
</evidence>
<name>A0ABZ3F507_9HELI</name>
<feature type="binding site" evidence="10">
    <location>
        <position position="482"/>
    </location>
    <ligand>
        <name>L-methionine</name>
        <dbReference type="ChEBI" id="CHEBI:57844"/>
    </ligand>
</feature>
<dbReference type="NCBIfam" id="TIGR01371">
    <property type="entry name" value="met_syn_B12ind"/>
    <property type="match status" value="1"/>
</dbReference>
<evidence type="ECO:0000256" key="4">
    <source>
        <dbReference type="ARBA" id="ARBA00022603"/>
    </source>
</evidence>
<feature type="binding site" evidence="10">
    <location>
        <begin position="429"/>
        <end position="431"/>
    </location>
    <ligand>
        <name>L-homocysteine</name>
        <dbReference type="ChEBI" id="CHEBI:58199"/>
    </ligand>
</feature>
<dbReference type="RefSeq" id="WP_295698595.1">
    <property type="nucleotide sequence ID" value="NZ_CP145316.1"/>
</dbReference>
<dbReference type="NCBIfam" id="NF003556">
    <property type="entry name" value="PRK05222.1"/>
    <property type="match status" value="1"/>
</dbReference>
<proteinExistence type="inferred from homology"/>
<keyword evidence="9 10" id="KW-0486">Methionine biosynthesis</keyword>
<dbReference type="SUPFAM" id="SSF51726">
    <property type="entry name" value="UROD/MetE-like"/>
    <property type="match status" value="2"/>
</dbReference>
<evidence type="ECO:0000256" key="6">
    <source>
        <dbReference type="ARBA" id="ARBA00022679"/>
    </source>
</evidence>
<dbReference type="HAMAP" id="MF_00172">
    <property type="entry name" value="Meth_synth"/>
    <property type="match status" value="1"/>
</dbReference>
<dbReference type="PIRSF" id="PIRSF000382">
    <property type="entry name" value="MeTrfase_B12_ind"/>
    <property type="match status" value="1"/>
</dbReference>
<evidence type="ECO:0000259" key="11">
    <source>
        <dbReference type="Pfam" id="PF01717"/>
    </source>
</evidence>
<evidence type="ECO:0000256" key="5">
    <source>
        <dbReference type="ARBA" id="ARBA00022605"/>
    </source>
</evidence>
<feature type="binding site" evidence="10">
    <location>
        <position position="641"/>
    </location>
    <ligand>
        <name>Zn(2+)</name>
        <dbReference type="ChEBI" id="CHEBI:29105"/>
        <note>catalytic</note>
    </ligand>
</feature>
<feature type="domain" description="Cobalamin-independent methionine synthase MetE C-terminal/archaeal" evidence="11">
    <location>
        <begin position="424"/>
        <end position="746"/>
    </location>
</feature>
<comment type="catalytic activity">
    <reaction evidence="10">
        <text>5-methyltetrahydropteroyltri-L-glutamate + L-homocysteine = tetrahydropteroyltri-L-glutamate + L-methionine</text>
        <dbReference type="Rhea" id="RHEA:21196"/>
        <dbReference type="ChEBI" id="CHEBI:57844"/>
        <dbReference type="ChEBI" id="CHEBI:58140"/>
        <dbReference type="ChEBI" id="CHEBI:58199"/>
        <dbReference type="ChEBI" id="CHEBI:58207"/>
        <dbReference type="EC" id="2.1.1.14"/>
    </reaction>
</comment>
<keyword evidence="14" id="KW-1185">Reference proteome</keyword>
<sequence length="752" mass="84604">MSSILGFPRIGKNRELKKALESFWGGKCSQQELDSVAKTLRAKHWELQKGLDYVCVNDFSFYDNVLDLAYALGCKPARFKHLSGLEGYFAMARGHKDGVACEMTKWFNTNYHYVVPELSIDDEYKADATSIIAQYKEAKALGYNPKIQLIGVFTFFALSKIIKGEPQAVFKKLKSAYFDLIEQIATLDSQVLVEFSEPIFVKGFNAGIFGLECSQGGSAIECMYNNITQKGIKAVVSTFFEHSNELTEILLKTNIYGIGLDFIAGAKNIESLESIAKSDKVLYAGVIDGRNIWVADLESKLALLDSISRIVPKERIVVSASCSLLHVPFSKEGEDKIEAEILSWLSFACEKIQEICVLENAFKGGNEEAFLQENKRINLLRKNSTKTNNAAIRQRVKNYTQKQRKESFAERIKIQKAHFNFPILPTTTIGSFPQTSEIRTLRQGYKKGEITKAQYEEGIKTYIKDCVKFQEEIGIDVLVHGEPERNDMVEYFGEQLDGFTFSANAWVQSYGSRCVKPPIIFGDIHRPKPMTIDWISFAQSLTSKVMKGMLTGPVTILNWSFVRDDLPRSEVCEQIALCIADEIDDLQKAGIKIIQVDEAAFKEGYPLRGENIKAYEDWALECFKTSTAIAAAETQIHTHMCYSDFNDIIKTIEALDADVISIETARSGNKLLRIFKEVGYTHEVGPGVYDIHSPRIPSVVELEAQIKALLEVLPKEQLWVNPDCGLKTRKWEEVKPSLANIVEAVKKVRSSL</sequence>
<evidence type="ECO:0000256" key="3">
    <source>
        <dbReference type="ARBA" id="ARBA00009553"/>
    </source>
</evidence>
<feature type="binding site" evidence="10">
    <location>
        <begin position="513"/>
        <end position="514"/>
    </location>
    <ligand>
        <name>5-methyltetrahydropteroyltri-L-glutamate</name>
        <dbReference type="ChEBI" id="CHEBI:58207"/>
    </ligand>
</feature>
<dbReference type="Gene3D" id="3.20.20.210">
    <property type="match status" value="2"/>
</dbReference>
<feature type="binding site" evidence="10">
    <location>
        <position position="663"/>
    </location>
    <ligand>
        <name>Zn(2+)</name>
        <dbReference type="ChEBI" id="CHEBI:29105"/>
        <note>catalytic</note>
    </ligand>
</feature>
<accession>A0ABZ3F507</accession>
<dbReference type="Proteomes" id="UP001434737">
    <property type="component" value="Chromosome"/>
</dbReference>
<dbReference type="InterPro" id="IPR038071">
    <property type="entry name" value="UROD/MetE-like_sf"/>
</dbReference>
<feature type="binding site" evidence="10">
    <location>
        <position position="597"/>
    </location>
    <ligand>
        <name>L-homocysteine</name>
        <dbReference type="ChEBI" id="CHEBI:58199"/>
    </ligand>
</feature>
<evidence type="ECO:0000313" key="13">
    <source>
        <dbReference type="EMBL" id="XAM17622.1"/>
    </source>
</evidence>
<evidence type="ECO:0000256" key="9">
    <source>
        <dbReference type="ARBA" id="ARBA00023167"/>
    </source>
</evidence>
<feature type="binding site" evidence="10">
    <location>
        <begin position="429"/>
        <end position="431"/>
    </location>
    <ligand>
        <name>L-methionine</name>
        <dbReference type="ChEBI" id="CHEBI:57844"/>
    </ligand>
</feature>
<keyword evidence="8 10" id="KW-0862">Zinc</keyword>
<keyword evidence="4 10" id="KW-0489">Methyltransferase</keyword>
<dbReference type="InterPro" id="IPR013215">
    <property type="entry name" value="Cbl-indep_Met_Synth_N"/>
</dbReference>
<protein>
    <recommendedName>
        <fullName evidence="10">5-methyltetrahydropteroyltriglutamate--homocysteine methyltransferase</fullName>
        <ecNumber evidence="10">2.1.1.14</ecNumber>
    </recommendedName>
    <alternativeName>
        <fullName evidence="10">Cobalamin-independent methionine synthase</fullName>
    </alternativeName>
    <alternativeName>
        <fullName evidence="10">Methionine synthase, vitamin-B12 independent isozyme</fullName>
    </alternativeName>
</protein>
<organism evidence="13 14">
    <name type="scientific">Helicobacter mastomyrinus</name>
    <dbReference type="NCBI Taxonomy" id="287948"/>
    <lineage>
        <taxon>Bacteria</taxon>
        <taxon>Pseudomonadati</taxon>
        <taxon>Campylobacterota</taxon>
        <taxon>Epsilonproteobacteria</taxon>
        <taxon>Campylobacterales</taxon>
        <taxon>Helicobacteraceae</taxon>
        <taxon>Helicobacter</taxon>
    </lineage>
</organism>
<reference evidence="13 14" key="1">
    <citation type="submission" date="2024-02" db="EMBL/GenBank/DDBJ databases">
        <title>Genome and pathogenicity analysis of Helicobacter mastomyrinus isolated from mice.</title>
        <authorList>
            <person name="Zhu L."/>
        </authorList>
    </citation>
    <scope>NUCLEOTIDE SEQUENCE [LARGE SCALE GENOMIC DNA]</scope>
    <source>
        <strain evidence="13 14">Hm-17</strain>
    </source>
</reference>
<comment type="cofactor">
    <cofactor evidence="10">
        <name>Zn(2+)</name>
        <dbReference type="ChEBI" id="CHEBI:29105"/>
    </cofactor>
    <text evidence="10">Binds 1 zinc ion per subunit.</text>
</comment>
<keyword evidence="7 10" id="KW-0479">Metal-binding</keyword>
<evidence type="ECO:0000256" key="10">
    <source>
        <dbReference type="HAMAP-Rule" id="MF_00172"/>
    </source>
</evidence>
<dbReference type="Pfam" id="PF01717">
    <property type="entry name" value="Meth_synt_2"/>
    <property type="match status" value="1"/>
</dbReference>
<feature type="active site" description="Proton donor" evidence="10">
    <location>
        <position position="692"/>
    </location>
</feature>
<feature type="binding site" evidence="10">
    <location>
        <position position="724"/>
    </location>
    <ligand>
        <name>Zn(2+)</name>
        <dbReference type="ChEBI" id="CHEBI:29105"/>
        <note>catalytic</note>
    </ligand>
</feature>
<dbReference type="EC" id="2.1.1.14" evidence="10"/>
<evidence type="ECO:0000313" key="14">
    <source>
        <dbReference type="Proteomes" id="UP001434737"/>
    </source>
</evidence>
<feature type="binding site" evidence="10">
    <location>
        <position position="639"/>
    </location>
    <ligand>
        <name>Zn(2+)</name>
        <dbReference type="ChEBI" id="CHEBI:29105"/>
        <note>catalytic</note>
    </ligand>
</feature>
<dbReference type="GO" id="GO:0003871">
    <property type="term" value="F:5-methyltetrahydropteroyltriglutamate-homocysteine S-methyltransferase activity"/>
    <property type="evidence" value="ECO:0007669"/>
    <property type="project" value="UniProtKB-EC"/>
</dbReference>
<comment type="similarity">
    <text evidence="3 10">Belongs to the vitamin-B12 independent methionine synthase family.</text>
</comment>
<gene>
    <name evidence="10 13" type="primary">metE</name>
    <name evidence="13" type="ORF">V3I05_07995</name>
</gene>
<feature type="binding site" evidence="10">
    <location>
        <position position="559"/>
    </location>
    <ligand>
        <name>5-methyltetrahydropteroyltri-L-glutamate</name>
        <dbReference type="ChEBI" id="CHEBI:58207"/>
    </ligand>
</feature>
<dbReference type="InterPro" id="IPR002629">
    <property type="entry name" value="Met_Synth_C/arc"/>
</dbReference>
<feature type="binding site" evidence="10">
    <location>
        <position position="482"/>
    </location>
    <ligand>
        <name>L-homocysteine</name>
        <dbReference type="ChEBI" id="CHEBI:58199"/>
    </ligand>
</feature>
<keyword evidence="6 10" id="KW-0808">Transferase</keyword>
<dbReference type="PANTHER" id="PTHR30519">
    <property type="entry name" value="5-METHYLTETRAHYDROPTEROYLTRIGLUTAMATE--HOMOCYSTEINE METHYLTRANSFERASE"/>
    <property type="match status" value="1"/>
</dbReference>
<evidence type="ECO:0000256" key="1">
    <source>
        <dbReference type="ARBA" id="ARBA00002777"/>
    </source>
</evidence>
<evidence type="ECO:0000256" key="8">
    <source>
        <dbReference type="ARBA" id="ARBA00022833"/>
    </source>
</evidence>
<dbReference type="EMBL" id="CP145316">
    <property type="protein sequence ID" value="XAM17622.1"/>
    <property type="molecule type" value="Genomic_DNA"/>
</dbReference>
<comment type="pathway">
    <text evidence="2 10">Amino-acid biosynthesis; L-methionine biosynthesis via de novo pathway; L-methionine from L-homocysteine (MetE route): step 1/1.</text>
</comment>
<keyword evidence="10" id="KW-0677">Repeat</keyword>
<keyword evidence="5 10" id="KW-0028">Amino-acid biosynthesis</keyword>
<dbReference type="Pfam" id="PF08267">
    <property type="entry name" value="Meth_synt_1"/>
    <property type="match status" value="1"/>
</dbReference>
<feature type="binding site" evidence="10">
    <location>
        <position position="603"/>
    </location>
    <ligand>
        <name>5-methyltetrahydropteroyltri-L-glutamate</name>
        <dbReference type="ChEBI" id="CHEBI:58207"/>
    </ligand>
</feature>
<evidence type="ECO:0000256" key="7">
    <source>
        <dbReference type="ARBA" id="ARBA00022723"/>
    </source>
</evidence>
<dbReference type="GO" id="GO:0032259">
    <property type="term" value="P:methylation"/>
    <property type="evidence" value="ECO:0007669"/>
    <property type="project" value="UniProtKB-KW"/>
</dbReference>
<feature type="domain" description="Cobalamin-independent methionine synthase MetE N-terminal" evidence="12">
    <location>
        <begin position="2"/>
        <end position="310"/>
    </location>
</feature>
<dbReference type="CDD" id="cd03312">
    <property type="entry name" value="CIMS_N_terminal_like"/>
    <property type="match status" value="1"/>
</dbReference>
<evidence type="ECO:0000256" key="2">
    <source>
        <dbReference type="ARBA" id="ARBA00004681"/>
    </source>
</evidence>
<dbReference type="CDD" id="cd03311">
    <property type="entry name" value="CIMS_C_terminal_like"/>
    <property type="match status" value="1"/>
</dbReference>
<comment type="function">
    <text evidence="1 10">Catalyzes the transfer of a methyl group from 5-methyltetrahydrofolate to homocysteine resulting in methionine formation.</text>
</comment>
<feature type="binding site" evidence="10">
    <location>
        <position position="597"/>
    </location>
    <ligand>
        <name>L-methionine</name>
        <dbReference type="ChEBI" id="CHEBI:57844"/>
    </ligand>
</feature>